<comment type="caution">
    <text evidence="1">The sequence shown here is derived from an EMBL/GenBank/DDBJ whole genome shotgun (WGS) entry which is preliminary data.</text>
</comment>
<proteinExistence type="predicted"/>
<keyword evidence="2" id="KW-1185">Reference proteome</keyword>
<sequence length="101" mass="10984">MGETNRTVWKSRKRVGGRGRKAVGILPFPPPTTIATSLETGEKGNAAFSFSPGTYFAADGNRFKPVWMYITKGQTKLTEAGSNNDAIWCAGFDNGLERNIV</sequence>
<protein>
    <submittedName>
        <fullName evidence="1">Uncharacterized protein</fullName>
    </submittedName>
</protein>
<organism evidence="1 2">
    <name type="scientific">Mediterranea massiliensis</name>
    <dbReference type="NCBI Taxonomy" id="1841865"/>
    <lineage>
        <taxon>Bacteria</taxon>
        <taxon>Pseudomonadati</taxon>
        <taxon>Bacteroidota</taxon>
        <taxon>Bacteroidia</taxon>
        <taxon>Bacteroidales</taxon>
        <taxon>Bacteroidaceae</taxon>
        <taxon>Mediterranea</taxon>
    </lineage>
</organism>
<reference evidence="1 2" key="1">
    <citation type="journal article" date="2021" name="Sci. Rep.">
        <title>The distribution of antibiotic resistance genes in chicken gut microbiota commensals.</title>
        <authorList>
            <person name="Juricova H."/>
            <person name="Matiasovicova J."/>
            <person name="Kubasova T."/>
            <person name="Cejkova D."/>
            <person name="Rychlik I."/>
        </authorList>
    </citation>
    <scope>NUCLEOTIDE SEQUENCE [LARGE SCALE GENOMIC DNA]</scope>
    <source>
        <strain evidence="1 2">An772</strain>
    </source>
</reference>
<evidence type="ECO:0000313" key="1">
    <source>
        <dbReference type="EMBL" id="MBM6736411.1"/>
    </source>
</evidence>
<accession>A0ABS2E475</accession>
<dbReference type="EMBL" id="JACLYZ010000069">
    <property type="protein sequence ID" value="MBM6736411.1"/>
    <property type="molecule type" value="Genomic_DNA"/>
</dbReference>
<name>A0ABS2E475_9BACT</name>
<evidence type="ECO:0000313" key="2">
    <source>
        <dbReference type="Proteomes" id="UP000766986"/>
    </source>
</evidence>
<dbReference type="Proteomes" id="UP000766986">
    <property type="component" value="Unassembled WGS sequence"/>
</dbReference>
<gene>
    <name evidence="1" type="ORF">H7U35_14530</name>
</gene>